<dbReference type="KEGG" id="aaf:AURANDRAFT_68662"/>
<dbReference type="EMBL" id="GL833371">
    <property type="protein sequence ID" value="EGB02681.1"/>
    <property type="molecule type" value="Genomic_DNA"/>
</dbReference>
<protein>
    <submittedName>
        <fullName evidence="2">Uncharacterized protein</fullName>
    </submittedName>
</protein>
<feature type="compositionally biased region" description="Low complexity" evidence="1">
    <location>
        <begin position="15"/>
        <end position="26"/>
    </location>
</feature>
<keyword evidence="3" id="KW-1185">Reference proteome</keyword>
<evidence type="ECO:0000313" key="3">
    <source>
        <dbReference type="Proteomes" id="UP000002729"/>
    </source>
</evidence>
<feature type="compositionally biased region" description="Basic residues" evidence="1">
    <location>
        <begin position="27"/>
        <end position="38"/>
    </location>
</feature>
<feature type="compositionally biased region" description="Low complexity" evidence="1">
    <location>
        <begin position="251"/>
        <end position="264"/>
    </location>
</feature>
<feature type="region of interest" description="Disordered" evidence="1">
    <location>
        <begin position="238"/>
        <end position="264"/>
    </location>
</feature>
<organism evidence="3">
    <name type="scientific">Aureococcus anophagefferens</name>
    <name type="common">Harmful bloom alga</name>
    <dbReference type="NCBI Taxonomy" id="44056"/>
    <lineage>
        <taxon>Eukaryota</taxon>
        <taxon>Sar</taxon>
        <taxon>Stramenopiles</taxon>
        <taxon>Ochrophyta</taxon>
        <taxon>Pelagophyceae</taxon>
        <taxon>Pelagomonadales</taxon>
        <taxon>Pelagomonadaceae</taxon>
        <taxon>Aureococcus</taxon>
    </lineage>
</organism>
<evidence type="ECO:0000256" key="1">
    <source>
        <dbReference type="SAM" id="MobiDB-lite"/>
    </source>
</evidence>
<dbReference type="Proteomes" id="UP000002729">
    <property type="component" value="Unassembled WGS sequence"/>
</dbReference>
<dbReference type="OrthoDB" id="206713at2759"/>
<evidence type="ECO:0000313" key="2">
    <source>
        <dbReference type="EMBL" id="EGB02681.1"/>
    </source>
</evidence>
<dbReference type="GeneID" id="20226939"/>
<gene>
    <name evidence="2" type="ORF">AURANDRAFT_68662</name>
</gene>
<feature type="region of interest" description="Disordered" evidence="1">
    <location>
        <begin position="15"/>
        <end position="38"/>
    </location>
</feature>
<dbReference type="InParanoid" id="F0YQC8"/>
<dbReference type="RefSeq" id="XP_009042621.1">
    <property type="nucleotide sequence ID" value="XM_009044373.1"/>
</dbReference>
<accession>F0YQC8</accession>
<proteinExistence type="predicted"/>
<name>F0YQC8_AURAN</name>
<feature type="non-terminal residue" evidence="2">
    <location>
        <position position="683"/>
    </location>
</feature>
<reference evidence="2 3" key="1">
    <citation type="journal article" date="2011" name="Proc. Natl. Acad. Sci. U.S.A.">
        <title>Niche of harmful alga Aureococcus anophagefferens revealed through ecogenomics.</title>
        <authorList>
            <person name="Gobler C.J."/>
            <person name="Berry D.L."/>
            <person name="Dyhrman S.T."/>
            <person name="Wilhelm S.W."/>
            <person name="Salamov A."/>
            <person name="Lobanov A.V."/>
            <person name="Zhang Y."/>
            <person name="Collier J.L."/>
            <person name="Wurch L.L."/>
            <person name="Kustka A.B."/>
            <person name="Dill B.D."/>
            <person name="Shah M."/>
            <person name="VerBerkmoes N.C."/>
            <person name="Kuo A."/>
            <person name="Terry A."/>
            <person name="Pangilinan J."/>
            <person name="Lindquist E.A."/>
            <person name="Lucas S."/>
            <person name="Paulsen I.T."/>
            <person name="Hattenrath-Lehmann T.K."/>
            <person name="Talmage S.C."/>
            <person name="Walker E.A."/>
            <person name="Koch F."/>
            <person name="Burson A.M."/>
            <person name="Marcoval M.A."/>
            <person name="Tang Y.Z."/>
            <person name="Lecleir G.R."/>
            <person name="Coyne K.J."/>
            <person name="Berg G.M."/>
            <person name="Bertrand E.M."/>
            <person name="Saito M.A."/>
            <person name="Gladyshev V.N."/>
            <person name="Grigoriev I.V."/>
        </authorList>
    </citation>
    <scope>NUCLEOTIDE SEQUENCE [LARGE SCALE GENOMIC DNA]</scope>
    <source>
        <strain evidence="3">CCMP 1984</strain>
    </source>
</reference>
<dbReference type="AlphaFoldDB" id="F0YQC8"/>
<sequence length="683" mass="73004">MSEISCESLEARADVGAAAAGSGARYARARRGRRPPHRGVLRDLRRDLRREALAAADALREVRARELEEGFAEATEVRQREVSELEARVGDDVEAARRSAFSPPSAATNARAAQAVVALEAVVGGAQDVAVGRGDGELSSAPAVAARRAGAAAAGARFGARARTLRSGWSKKIRVSVMPLRSASTTSTGWASFARVSRASPNCDALCMSVERGVEFGPVADGGDCGCEAWPLARGHAGGRGAPAPSVDVSRQATRGGRAATRQTHVPDRHLRGLLPDALLDAYAFWRNADDASLCGYARAAPADAVVVVALDGASARARSTCWHGLPTLSPVLSFNCTTYDTRVQVLQVDDDSDMYGVASLEVTTGEYDILWDVDWFDGHVNAVGLYAPEGEGTYAWGTFGGCLCKFYRVRTQRLDAPLEEEKPNVDAVLGGDDDYSKDVGLDERGFYWVENIRDDEPVFHSGVEFLVSEDLYEEAVLDVATVSETGGQVWIDDDLADGQVWIDDDLVDGSYLFRLGGAFEIFVGKIITGSGYPETYADGDQEFGAAFTFYDPQGDVHVLFSSNQGSGVYELALPIAIPDGCWNTGVDTSSRAGCSAAGAQPINYIDPSDETDSNDGMDCPYDLEMFVPSAAPTRGPSFSPIEPFDRAAHSNPVQVLQVDDESDMYSVAELDVATGEYEVHGR</sequence>